<dbReference type="Proteomes" id="UP000004791">
    <property type="component" value="Segment"/>
</dbReference>
<protein>
    <recommendedName>
        <fullName evidence="4">Internal virion protein</fullName>
    </recommendedName>
</protein>
<evidence type="ECO:0000313" key="3">
    <source>
        <dbReference type="Proteomes" id="UP000004791"/>
    </source>
</evidence>
<evidence type="ECO:0000313" key="2">
    <source>
        <dbReference type="EMBL" id="AFE86207.1"/>
    </source>
</evidence>
<feature type="region of interest" description="Disordered" evidence="1">
    <location>
        <begin position="42"/>
        <end position="62"/>
    </location>
</feature>
<proteinExistence type="predicted"/>
<dbReference type="KEGG" id="vg:14016726"/>
<dbReference type="GeneID" id="14016726"/>
<dbReference type="RefSeq" id="YP_007010552.1">
    <property type="nucleotide sequence ID" value="NC_019540.1"/>
</dbReference>
<keyword evidence="3" id="KW-1185">Reference proteome</keyword>
<organism evidence="2 3">
    <name type="scientific">Salinivibrio phage CW02</name>
    <dbReference type="NCBI Taxonomy" id="1161935"/>
    <lineage>
        <taxon>Viruses</taxon>
        <taxon>Duplodnaviria</taxon>
        <taxon>Heunggongvirae</taxon>
        <taxon>Uroviricota</taxon>
        <taxon>Caudoviricetes</taxon>
        <taxon>Zobellviridae</taxon>
        <taxon>Salinovirus</taxon>
        <taxon>Salinovirus utanense</taxon>
    </lineage>
</organism>
<feature type="compositionally biased region" description="Low complexity" evidence="1">
    <location>
        <begin position="47"/>
        <end position="56"/>
    </location>
</feature>
<name>H9D1G5_9CAUD</name>
<evidence type="ECO:0008006" key="4">
    <source>
        <dbReference type="Google" id="ProtNLM"/>
    </source>
</evidence>
<dbReference type="EMBL" id="JQ446452">
    <property type="protein sequence ID" value="AFE86207.1"/>
    <property type="molecule type" value="Genomic_DNA"/>
</dbReference>
<evidence type="ECO:0000256" key="1">
    <source>
        <dbReference type="SAM" id="MobiDB-lite"/>
    </source>
</evidence>
<reference evidence="2 3" key="1">
    <citation type="journal article" date="2012" name="J. Virol.">
        <title>Sequence and structural characterization of great salt lake bacteriophage CW02, a member of the T7-like supergroup.</title>
        <authorList>
            <person name="Shen P.S."/>
            <person name="Domek M.J."/>
            <person name="Sanz-Garcia E."/>
            <person name="Makaju A."/>
            <person name="Taylor R.M."/>
            <person name="Hoggan R."/>
            <person name="Culumber M.D."/>
            <person name="Oberg C.J."/>
            <person name="Breakwell D.P."/>
            <person name="Prince J.T."/>
            <person name="Belnap D.M."/>
        </authorList>
    </citation>
    <scope>NUCLEOTIDE SEQUENCE [LARGE SCALE GENOMIC DNA]</scope>
</reference>
<sequence>MGIEVAVGAAIVGSITTGVMAYKSYKEQKKAANIQREQAKQQEAVNEAQASQQRQSAARERRLKRARILQRAQAMGITGSSAVGQGQNALASGQDTMGSQQGFATAVAAGRSETNQALANTQSNINRFNTIGKLGGLATQMGMSYAKGKVSQG</sequence>
<accession>H9D1G5</accession>